<name>A0A1G9JPY6_9RHOB</name>
<dbReference type="AlphaFoldDB" id="A0A1G9JPY6"/>
<evidence type="ECO:0000313" key="1">
    <source>
        <dbReference type="EMBL" id="SDL39376.1"/>
    </source>
</evidence>
<dbReference type="Proteomes" id="UP000199555">
    <property type="component" value="Unassembled WGS sequence"/>
</dbReference>
<gene>
    <name evidence="1" type="ORF">SAMN04487971_1102</name>
</gene>
<accession>A0A1G9JPY6</accession>
<protein>
    <submittedName>
        <fullName evidence="1">Uncharacterized protein</fullName>
    </submittedName>
</protein>
<proteinExistence type="predicted"/>
<dbReference type="EMBL" id="FNGE01000010">
    <property type="protein sequence ID" value="SDL39376.1"/>
    <property type="molecule type" value="Genomic_DNA"/>
</dbReference>
<keyword evidence="2" id="KW-1185">Reference proteome</keyword>
<organism evidence="1 2">
    <name type="scientific">Paracoccus chinensis</name>
    <dbReference type="NCBI Taxonomy" id="525640"/>
    <lineage>
        <taxon>Bacteria</taxon>
        <taxon>Pseudomonadati</taxon>
        <taxon>Pseudomonadota</taxon>
        <taxon>Alphaproteobacteria</taxon>
        <taxon>Rhodobacterales</taxon>
        <taxon>Paracoccaceae</taxon>
        <taxon>Paracoccus</taxon>
    </lineage>
</organism>
<evidence type="ECO:0000313" key="2">
    <source>
        <dbReference type="Proteomes" id="UP000199555"/>
    </source>
</evidence>
<reference evidence="2" key="1">
    <citation type="submission" date="2016-10" db="EMBL/GenBank/DDBJ databases">
        <authorList>
            <person name="Varghese N."/>
            <person name="Submissions S."/>
        </authorList>
    </citation>
    <scope>NUCLEOTIDE SEQUENCE [LARGE SCALE GENOMIC DNA]</scope>
    <source>
        <strain evidence="2">CGMCC 1.7655</strain>
    </source>
</reference>
<sequence length="79" mass="8570">MDETGPEIIVSRLGRAVIPNYKLSGGMSGATFNINVSGTGNAEVIAAAQEGMNRALKQYDATLPNRVDAIQRDWLKRYS</sequence>